<dbReference type="SMART" id="SM00707">
    <property type="entry name" value="RPEL"/>
    <property type="match status" value="3"/>
</dbReference>
<comment type="subcellular location">
    <subcellularLocation>
        <location evidence="1">Nucleus</location>
    </subcellularLocation>
</comment>
<dbReference type="Gene3D" id="6.10.140.2040">
    <property type="match status" value="1"/>
</dbReference>
<dbReference type="Proteomes" id="UP000037505">
    <property type="component" value="Unassembled WGS sequence"/>
</dbReference>
<sequence>LTLPSNRLPKNSNLANTIPVLVLPYIYTNYRSHEQAITMVDSVDETSLAASPMERRNSLEKHLLNRPDPHDLKERHILLDTNVAPSIQAARQELDRQRTTDSLKKHLEHRPDREELVERNILPHINAAPALQAHARELEKHMLADHLDQKIQNRPQPEDLMAQGILTEDEDPREPTF</sequence>
<dbReference type="GeneID" id="26809090"/>
<dbReference type="PANTHER" id="PTHR22793:SF12">
    <property type="entry name" value="MYOCARDIN-RELATED TRANSCRIPTION FACTOR, ISOFORM H"/>
    <property type="match status" value="1"/>
</dbReference>
<accession>A0A0L1IXC9</accession>
<protein>
    <submittedName>
        <fullName evidence="5">RPEL repeat protein</fullName>
    </submittedName>
</protein>
<feature type="repeat" description="RPEL" evidence="4">
    <location>
        <begin position="57"/>
        <end position="82"/>
    </location>
</feature>
<feature type="non-terminal residue" evidence="5">
    <location>
        <position position="1"/>
    </location>
</feature>
<feature type="repeat" description="RPEL" evidence="4">
    <location>
        <begin position="101"/>
        <end position="126"/>
    </location>
</feature>
<dbReference type="RefSeq" id="XP_015405139.1">
    <property type="nucleotide sequence ID" value="XM_015552542.1"/>
</dbReference>
<name>A0A0L1IXC9_ASPN3</name>
<evidence type="ECO:0000256" key="1">
    <source>
        <dbReference type="ARBA" id="ARBA00004123"/>
    </source>
</evidence>
<dbReference type="PANTHER" id="PTHR22793">
    <property type="entry name" value="MYOCARDIN-RELATED TRANSCRIPTION FACTOR-RELATED"/>
    <property type="match status" value="1"/>
</dbReference>
<feature type="repeat" description="RPEL" evidence="4">
    <location>
        <begin position="145"/>
        <end position="170"/>
    </location>
</feature>
<keyword evidence="2" id="KW-0677">Repeat</keyword>
<dbReference type="InterPro" id="IPR043451">
    <property type="entry name" value="Myocardin-like"/>
</dbReference>
<dbReference type="STRING" id="1509407.A0A0L1IXC9"/>
<reference evidence="5 6" key="1">
    <citation type="submission" date="2014-06" db="EMBL/GenBank/DDBJ databases">
        <title>The Genome of the Aflatoxigenic Filamentous Fungus Aspergillus nomius.</title>
        <authorList>
            <person name="Moore M.G."/>
            <person name="Shannon B.M."/>
            <person name="Brian M.M."/>
        </authorList>
    </citation>
    <scope>NUCLEOTIDE SEQUENCE [LARGE SCALE GENOMIC DNA]</scope>
    <source>
        <strain evidence="5 6">NRRL 13137</strain>
    </source>
</reference>
<evidence type="ECO:0000256" key="2">
    <source>
        <dbReference type="ARBA" id="ARBA00022737"/>
    </source>
</evidence>
<evidence type="ECO:0000313" key="6">
    <source>
        <dbReference type="Proteomes" id="UP000037505"/>
    </source>
</evidence>
<organism evidence="5 6">
    <name type="scientific">Aspergillus nomiae NRRL (strain ATCC 15546 / NRRL 13137 / CBS 260.88 / M93)</name>
    <dbReference type="NCBI Taxonomy" id="1509407"/>
    <lineage>
        <taxon>Eukaryota</taxon>
        <taxon>Fungi</taxon>
        <taxon>Dikarya</taxon>
        <taxon>Ascomycota</taxon>
        <taxon>Pezizomycotina</taxon>
        <taxon>Eurotiomycetes</taxon>
        <taxon>Eurotiomycetidae</taxon>
        <taxon>Eurotiales</taxon>
        <taxon>Aspergillaceae</taxon>
        <taxon>Aspergillus</taxon>
        <taxon>Aspergillus subgen. Circumdati</taxon>
    </lineage>
</organism>
<dbReference type="EMBL" id="JNOM01000220">
    <property type="protein sequence ID" value="KNG84216.1"/>
    <property type="molecule type" value="Genomic_DNA"/>
</dbReference>
<dbReference type="Gene3D" id="6.10.150.10">
    <property type="match status" value="1"/>
</dbReference>
<keyword evidence="6" id="KW-1185">Reference proteome</keyword>
<dbReference type="OrthoDB" id="197676at2759"/>
<proteinExistence type="predicted"/>
<dbReference type="GO" id="GO:0005634">
    <property type="term" value="C:nucleus"/>
    <property type="evidence" value="ECO:0007669"/>
    <property type="project" value="UniProtKB-SubCell"/>
</dbReference>
<comment type="caution">
    <text evidence="5">The sequence shown here is derived from an EMBL/GenBank/DDBJ whole genome shotgun (WGS) entry which is preliminary data.</text>
</comment>
<evidence type="ECO:0000256" key="3">
    <source>
        <dbReference type="ARBA" id="ARBA00023242"/>
    </source>
</evidence>
<dbReference type="Pfam" id="PF02755">
    <property type="entry name" value="RPEL"/>
    <property type="match status" value="3"/>
</dbReference>
<evidence type="ECO:0000256" key="4">
    <source>
        <dbReference type="PROSITE-ProRule" id="PRU00401"/>
    </source>
</evidence>
<gene>
    <name evidence="5" type="ORF">ANOM_007286</name>
</gene>
<evidence type="ECO:0000313" key="5">
    <source>
        <dbReference type="EMBL" id="KNG84216.1"/>
    </source>
</evidence>
<dbReference type="GO" id="GO:0003713">
    <property type="term" value="F:transcription coactivator activity"/>
    <property type="evidence" value="ECO:0007669"/>
    <property type="project" value="TreeGrafter"/>
</dbReference>
<keyword evidence="3" id="KW-0539">Nucleus</keyword>
<dbReference type="InterPro" id="IPR004018">
    <property type="entry name" value="RPEL_repeat"/>
</dbReference>
<dbReference type="GO" id="GO:0045944">
    <property type="term" value="P:positive regulation of transcription by RNA polymerase II"/>
    <property type="evidence" value="ECO:0007669"/>
    <property type="project" value="TreeGrafter"/>
</dbReference>
<dbReference type="PROSITE" id="PS51073">
    <property type="entry name" value="RPEL"/>
    <property type="match status" value="3"/>
</dbReference>
<dbReference type="AlphaFoldDB" id="A0A0L1IXC9"/>